<comment type="caution">
    <text evidence="2">The sequence shown here is derived from an EMBL/GenBank/DDBJ whole genome shotgun (WGS) entry which is preliminary data.</text>
</comment>
<feature type="region of interest" description="Disordered" evidence="1">
    <location>
        <begin position="163"/>
        <end position="182"/>
    </location>
</feature>
<dbReference type="InterPro" id="IPR019410">
    <property type="entry name" value="Methyltransf_16"/>
</dbReference>
<organism evidence="2 3">
    <name type="scientific">Entomortierella parvispora</name>
    <dbReference type="NCBI Taxonomy" id="205924"/>
    <lineage>
        <taxon>Eukaryota</taxon>
        <taxon>Fungi</taxon>
        <taxon>Fungi incertae sedis</taxon>
        <taxon>Mucoromycota</taxon>
        <taxon>Mortierellomycotina</taxon>
        <taxon>Mortierellomycetes</taxon>
        <taxon>Mortierellales</taxon>
        <taxon>Mortierellaceae</taxon>
        <taxon>Entomortierella</taxon>
    </lineage>
</organism>
<reference evidence="2" key="2">
    <citation type="journal article" date="2022" name="Microbiol. Resour. Announc.">
        <title>Whole-Genome Sequence of Entomortierella parvispora E1425, a Mucoromycotan Fungus Associated with Burkholderiaceae-Related Endosymbiotic Bacteria.</title>
        <authorList>
            <person name="Herlambang A."/>
            <person name="Guo Y."/>
            <person name="Takashima Y."/>
            <person name="Narisawa K."/>
            <person name="Ohta H."/>
            <person name="Nishizawa T."/>
        </authorList>
    </citation>
    <scope>NUCLEOTIDE SEQUENCE</scope>
    <source>
        <strain evidence="2">E1425</strain>
    </source>
</reference>
<protein>
    <submittedName>
        <fullName evidence="2">Uncharacterized protein</fullName>
    </submittedName>
</protein>
<dbReference type="GO" id="GO:0032991">
    <property type="term" value="C:protein-containing complex"/>
    <property type="evidence" value="ECO:0007669"/>
    <property type="project" value="TreeGrafter"/>
</dbReference>
<dbReference type="SUPFAM" id="SSF53335">
    <property type="entry name" value="S-adenosyl-L-methionine-dependent methyltransferases"/>
    <property type="match status" value="1"/>
</dbReference>
<dbReference type="PANTHER" id="PTHR14614:SF161">
    <property type="match status" value="1"/>
</dbReference>
<dbReference type="EMBL" id="BQFW01000010">
    <property type="protein sequence ID" value="GJJ75324.1"/>
    <property type="molecule type" value="Genomic_DNA"/>
</dbReference>
<name>A0A9P3LYK9_9FUNG</name>
<evidence type="ECO:0000313" key="2">
    <source>
        <dbReference type="EMBL" id="GJJ75324.1"/>
    </source>
</evidence>
<evidence type="ECO:0000256" key="1">
    <source>
        <dbReference type="SAM" id="MobiDB-lite"/>
    </source>
</evidence>
<dbReference type="PANTHER" id="PTHR14614">
    <property type="entry name" value="HEPATOCELLULAR CARCINOMA-ASSOCIATED ANTIGEN"/>
    <property type="match status" value="1"/>
</dbReference>
<dbReference type="Proteomes" id="UP000827284">
    <property type="component" value="Unassembled WGS sequence"/>
</dbReference>
<dbReference type="GO" id="GO:0005829">
    <property type="term" value="C:cytosol"/>
    <property type="evidence" value="ECO:0007669"/>
    <property type="project" value="TreeGrafter"/>
</dbReference>
<sequence>MTNHPKELDIHISGGPPEGLMFSMSPDEDDLMSMIDSMQDITSFGIAGRIWESTYVLNAFLRRPSEQLTFTPQCPIPSEYFLSSTKTSAGAGAVKEQSSTLDPIRIVELGAGTGLVGIALAKRLNPSATLMLTDLEEVIPLLEKNVQDTQDWRLKSHGSAASAAWMPSGPSEPASERPSTSAHLEVEPLAWGNSSHAARILSKGRVDYVLACDLVYFPELYPPLLQTLREITDLDTRVIFGYKDRAHWKEMPFWEQFGRYFEMEVVRIERKKSPGTSDDENEEDEDEQSDIFGYEQDMFIFVAKKRQDKDILAGVDDTLTTLMMMQIRY</sequence>
<dbReference type="OrthoDB" id="413520at2759"/>
<evidence type="ECO:0000313" key="3">
    <source>
        <dbReference type="Proteomes" id="UP000827284"/>
    </source>
</evidence>
<gene>
    <name evidence="2" type="ORF">EMPS_07682</name>
</gene>
<dbReference type="InterPro" id="IPR029063">
    <property type="entry name" value="SAM-dependent_MTases_sf"/>
</dbReference>
<dbReference type="AlphaFoldDB" id="A0A9P3LYK9"/>
<accession>A0A9P3LYK9</accession>
<dbReference type="Gene3D" id="3.40.50.150">
    <property type="entry name" value="Vaccinia Virus protein VP39"/>
    <property type="match status" value="1"/>
</dbReference>
<keyword evidence="3" id="KW-1185">Reference proteome</keyword>
<dbReference type="Pfam" id="PF10294">
    <property type="entry name" value="Methyltransf_16"/>
    <property type="match status" value="2"/>
</dbReference>
<reference evidence="2" key="1">
    <citation type="submission" date="2021-11" db="EMBL/GenBank/DDBJ databases">
        <authorList>
            <person name="Herlambang A."/>
            <person name="Guo Y."/>
            <person name="Takashima Y."/>
            <person name="Nishizawa T."/>
        </authorList>
    </citation>
    <scope>NUCLEOTIDE SEQUENCE</scope>
    <source>
        <strain evidence="2">E1425</strain>
    </source>
</reference>
<proteinExistence type="predicted"/>